<dbReference type="Proteomes" id="UP000054032">
    <property type="component" value="Unassembled WGS sequence"/>
</dbReference>
<evidence type="ECO:0000313" key="1">
    <source>
        <dbReference type="EMBL" id="EUC47846.1"/>
    </source>
</evidence>
<gene>
    <name evidence="1" type="ORF">COCMIDRAFT_88920</name>
</gene>
<accession>W6ZVP2</accession>
<name>W6ZVP2_COCMI</name>
<proteinExistence type="predicted"/>
<organism evidence="1 2">
    <name type="scientific">Bipolaris oryzae ATCC 44560</name>
    <dbReference type="NCBI Taxonomy" id="930090"/>
    <lineage>
        <taxon>Eukaryota</taxon>
        <taxon>Fungi</taxon>
        <taxon>Dikarya</taxon>
        <taxon>Ascomycota</taxon>
        <taxon>Pezizomycotina</taxon>
        <taxon>Dothideomycetes</taxon>
        <taxon>Pleosporomycetidae</taxon>
        <taxon>Pleosporales</taxon>
        <taxon>Pleosporineae</taxon>
        <taxon>Pleosporaceae</taxon>
        <taxon>Bipolaris</taxon>
    </lineage>
</organism>
<evidence type="ECO:0000313" key="2">
    <source>
        <dbReference type="Proteomes" id="UP000054032"/>
    </source>
</evidence>
<protein>
    <submittedName>
        <fullName evidence="1">Uncharacterized protein</fullName>
    </submittedName>
</protein>
<dbReference type="RefSeq" id="XP_007685596.1">
    <property type="nucleotide sequence ID" value="XM_007687406.1"/>
</dbReference>
<dbReference type="HOGENOM" id="CLU_2276982_0_0_1"/>
<dbReference type="KEGG" id="bor:COCMIDRAFT_88920"/>
<keyword evidence="2" id="KW-1185">Reference proteome</keyword>
<dbReference type="EMBL" id="KI963947">
    <property type="protein sequence ID" value="EUC47846.1"/>
    <property type="molecule type" value="Genomic_DNA"/>
</dbReference>
<reference evidence="1 2" key="1">
    <citation type="journal article" date="2013" name="PLoS Genet.">
        <title>Comparative genome structure, secondary metabolite, and effector coding capacity across Cochliobolus pathogens.</title>
        <authorList>
            <person name="Condon B.J."/>
            <person name="Leng Y."/>
            <person name="Wu D."/>
            <person name="Bushley K.E."/>
            <person name="Ohm R.A."/>
            <person name="Otillar R."/>
            <person name="Martin J."/>
            <person name="Schackwitz W."/>
            <person name="Grimwood J."/>
            <person name="MohdZainudin N."/>
            <person name="Xue C."/>
            <person name="Wang R."/>
            <person name="Manning V.A."/>
            <person name="Dhillon B."/>
            <person name="Tu Z.J."/>
            <person name="Steffenson B.J."/>
            <person name="Salamov A."/>
            <person name="Sun H."/>
            <person name="Lowry S."/>
            <person name="LaButti K."/>
            <person name="Han J."/>
            <person name="Copeland A."/>
            <person name="Lindquist E."/>
            <person name="Barry K."/>
            <person name="Schmutz J."/>
            <person name="Baker S.E."/>
            <person name="Ciuffetti L.M."/>
            <person name="Grigoriev I.V."/>
            <person name="Zhong S."/>
            <person name="Turgeon B.G."/>
        </authorList>
    </citation>
    <scope>NUCLEOTIDE SEQUENCE [LARGE SCALE GENOMIC DNA]</scope>
    <source>
        <strain evidence="1 2">ATCC 44560</strain>
    </source>
</reference>
<dbReference type="GeneID" id="19127375"/>
<sequence length="102" mass="11368">MQADIIVAFRSLLSPSKTRKHRLTQPVKPWRRKGIPTTLFDELWRGGLRKSRMDGGAARPIGIEGRSCGEGVIGLVLAMAVFLRQRLNCPWHCWCVDGLIGG</sequence>
<dbReference type="AlphaFoldDB" id="W6ZVP2"/>